<dbReference type="SUPFAM" id="SSF51735">
    <property type="entry name" value="NAD(P)-binding Rossmann-fold domains"/>
    <property type="match status" value="1"/>
</dbReference>
<dbReference type="Pfam" id="PF12697">
    <property type="entry name" value="Abhydrolase_6"/>
    <property type="match status" value="1"/>
</dbReference>
<evidence type="ECO:0000259" key="2">
    <source>
        <dbReference type="Pfam" id="PF12697"/>
    </source>
</evidence>
<dbReference type="InterPro" id="IPR036291">
    <property type="entry name" value="NAD(P)-bd_dom_sf"/>
</dbReference>
<feature type="domain" description="Thioester reductase (TE)" evidence="1">
    <location>
        <begin position="77"/>
        <end position="235"/>
    </location>
</feature>
<evidence type="ECO:0000259" key="1">
    <source>
        <dbReference type="Pfam" id="PF07993"/>
    </source>
</evidence>
<dbReference type="RefSeq" id="WP_329414993.1">
    <property type="nucleotide sequence ID" value="NZ_CP109441.1"/>
</dbReference>
<keyword evidence="4" id="KW-1185">Reference proteome</keyword>
<dbReference type="Proteomes" id="UP001432062">
    <property type="component" value="Chromosome"/>
</dbReference>
<dbReference type="Pfam" id="PF07993">
    <property type="entry name" value="NAD_binding_4"/>
    <property type="match status" value="1"/>
</dbReference>
<evidence type="ECO:0000313" key="3">
    <source>
        <dbReference type="EMBL" id="WUV50223.1"/>
    </source>
</evidence>
<dbReference type="InterPro" id="IPR000073">
    <property type="entry name" value="AB_hydrolase_1"/>
</dbReference>
<dbReference type="InterPro" id="IPR013120">
    <property type="entry name" value="FAR_NAD-bd"/>
</dbReference>
<sequence>MTTRHALVFGATGFVGRNLILALDQAGIHVTAAVRSRESFTRLAAWLADHGCGTAPAELIVDFDADPFVQGEDSAWTDVTEIYNCAGAYRFGMTKDEARHGNVDSVRSVASFAARLPHLSRLVYVSGYRVGGQDPTTVPWSPERVERTHRRLGAYEASKVESDAVFQSAADELGVPWSIVNPPTVIGPSDTGESDQQLGLAASMKEIWQGTVAALPGNSRTFVPVIPVDYLTRFMTLLPTDPATAGAAYWVLDDATPALPTLLSQVGRHYRVPVPRTRIPVALVQRLPQWLTKADPETLTFLSTDRYPTDSAHELARKHGLDLPDTTRSILRWADHLAAHRFGTAPTGCAARTFDEYAGVRTFRIGEPDAPTVLLPGLPVNADTWAPVAATIGHAQVLDLPGLGLSAGGRGDWHAWVEALLERTPGAHLVGHSIGAAAVVEAAAAHPDRVGSITLVAPFFLQPSAGISARVTPLTRWYLRRQRPNTLSDKLTGSPDHAAVLQSSVQDLRRAKVAANAATLFAATTNAGWRSELTTKLTLYPGPVHVITGSADPLTPALVESLSPGTEFSTIDGAAHHPQLTHPDELADIIAGAVSSEAVRFTR</sequence>
<name>A0ABZ1Z4N5_9NOCA</name>
<dbReference type="Gene3D" id="3.40.50.1820">
    <property type="entry name" value="alpha/beta hydrolase"/>
    <property type="match status" value="1"/>
</dbReference>
<dbReference type="EMBL" id="CP109441">
    <property type="protein sequence ID" value="WUV50223.1"/>
    <property type="molecule type" value="Genomic_DNA"/>
</dbReference>
<dbReference type="PANTHER" id="PTHR48079:SF6">
    <property type="entry name" value="NAD(P)-BINDING DOMAIN-CONTAINING PROTEIN-RELATED"/>
    <property type="match status" value="1"/>
</dbReference>
<gene>
    <name evidence="3" type="ORF">OG563_19715</name>
</gene>
<dbReference type="PANTHER" id="PTHR48079">
    <property type="entry name" value="PROTEIN YEEZ"/>
    <property type="match status" value="1"/>
</dbReference>
<evidence type="ECO:0000313" key="4">
    <source>
        <dbReference type="Proteomes" id="UP001432062"/>
    </source>
</evidence>
<protein>
    <submittedName>
        <fullName evidence="3">Alpha/beta fold hydrolase</fullName>
    </submittedName>
</protein>
<organism evidence="3 4">
    <name type="scientific">Nocardia vinacea</name>
    <dbReference type="NCBI Taxonomy" id="96468"/>
    <lineage>
        <taxon>Bacteria</taxon>
        <taxon>Bacillati</taxon>
        <taxon>Actinomycetota</taxon>
        <taxon>Actinomycetes</taxon>
        <taxon>Mycobacteriales</taxon>
        <taxon>Nocardiaceae</taxon>
        <taxon>Nocardia</taxon>
    </lineage>
</organism>
<dbReference type="SUPFAM" id="SSF53474">
    <property type="entry name" value="alpha/beta-Hydrolases"/>
    <property type="match status" value="1"/>
</dbReference>
<keyword evidence="3" id="KW-0378">Hydrolase</keyword>
<dbReference type="InterPro" id="IPR051783">
    <property type="entry name" value="NAD(P)-dependent_oxidoreduct"/>
</dbReference>
<feature type="domain" description="AB hydrolase-1" evidence="2">
    <location>
        <begin position="373"/>
        <end position="588"/>
    </location>
</feature>
<proteinExistence type="predicted"/>
<reference evidence="3" key="1">
    <citation type="submission" date="2022-10" db="EMBL/GenBank/DDBJ databases">
        <title>The complete genomes of actinobacterial strains from the NBC collection.</title>
        <authorList>
            <person name="Joergensen T.S."/>
            <person name="Alvarez Arevalo M."/>
            <person name="Sterndorff E.B."/>
            <person name="Faurdal D."/>
            <person name="Vuksanovic O."/>
            <person name="Mourched A.-S."/>
            <person name="Charusanti P."/>
            <person name="Shaw S."/>
            <person name="Blin K."/>
            <person name="Weber T."/>
        </authorList>
    </citation>
    <scope>NUCLEOTIDE SEQUENCE</scope>
    <source>
        <strain evidence="3">NBC_01482</strain>
    </source>
</reference>
<dbReference type="InterPro" id="IPR029058">
    <property type="entry name" value="AB_hydrolase_fold"/>
</dbReference>
<dbReference type="Gene3D" id="3.40.50.720">
    <property type="entry name" value="NAD(P)-binding Rossmann-like Domain"/>
    <property type="match status" value="1"/>
</dbReference>
<dbReference type="GO" id="GO:0016787">
    <property type="term" value="F:hydrolase activity"/>
    <property type="evidence" value="ECO:0007669"/>
    <property type="project" value="UniProtKB-KW"/>
</dbReference>
<accession>A0ABZ1Z4N5</accession>